<dbReference type="InterPro" id="IPR026847">
    <property type="entry name" value="VPS13"/>
</dbReference>
<evidence type="ECO:0000313" key="3">
    <source>
        <dbReference type="EMBL" id="CAF0978625.1"/>
    </source>
</evidence>
<dbReference type="EMBL" id="CAJNOL010000475">
    <property type="protein sequence ID" value="CAF1081846.1"/>
    <property type="molecule type" value="Genomic_DNA"/>
</dbReference>
<evidence type="ECO:0000256" key="1">
    <source>
        <dbReference type="ARBA" id="ARBA00006545"/>
    </source>
</evidence>
<name>A0A814FAA7_9BILA</name>
<evidence type="ECO:0000313" key="6">
    <source>
        <dbReference type="Proteomes" id="UP000663870"/>
    </source>
</evidence>
<dbReference type="GO" id="GO:0045053">
    <property type="term" value="P:protein retention in Golgi apparatus"/>
    <property type="evidence" value="ECO:0007669"/>
    <property type="project" value="TreeGrafter"/>
</dbReference>
<dbReference type="GO" id="GO:0006623">
    <property type="term" value="P:protein targeting to vacuole"/>
    <property type="evidence" value="ECO:0007669"/>
    <property type="project" value="TreeGrafter"/>
</dbReference>
<gene>
    <name evidence="4" type="ORF">JXQ802_LOCUS18226</name>
    <name evidence="3" type="ORF">PYM288_LOCUS13494</name>
</gene>
<sequence>MFETIIASFIKRYVSRYIDINADQLSAQLLYKQQIIIENLTLNKTTVNEDIHTILKLPIKIESIHIDKIQCSFVWSSLFFRSSSAAMIIKIEGIHAVIIENENEFLIETIEENNQNKKRNQLDLIEQQLEKEFECFGEVKSSRWNIKRLFMSFFEKLQIEIIDIHISYKNSTFYTIGLTCDSIQISNEPSNEAISRQIFRIVNPGFYIDINNPSTHSYILSPPISMEIYLIHNHFLINQKEYCYEFQCTFNDLNMKCNNEQVRILTDIIRSIQHTSLHRMLISDSNRPHSKISKQTAKAWWRYTILAVLRTQIDSKNLTINFWFDRSLLIYRLHQLITYKRLYRAYLDKKYGKYSNFSFQDELTMNNIEIEFNIKHLIIIRRSIFQMRINEQLNDKKQETIGWYSNYAKWITSKVIELWERMLTSENMNTNLNENDLKFQEQVNTFIAESIEDEDLAENCHNSLIFRFKFTLKSVQIDLLSSNNTILFNFYLKNLSLMTEFRLRHQSILTSIYLEDLYLRDQEQIDKFSKMICSKERSQQDESQQVPIFQLTFEKKIKSKSLKQSIYSIDIRSCGLRIVCCPKSIERLYHFYLSAFSQFPRSLSSTFYNWKQIKNYVVQNLMSVLEPIIPTHITNNNKVKNFHLQNFKQNQHREKKIFHTYINIGAPEIIIPLLSHDTLIIDLGCLILTNDSENKSDTVTSLINTAFTQQQFQENDDEAFLTPDSSPEAIDNLSEVETTFYSINIIPTDQIDDHIVEYSTLKLSINDIQIGYSTDFSQIVERFSVYFVVQHRVNHLWPLVNISGTLQKIIVHLNSEKIQNLCCTINPWITFIDNFVTKSHYQLNIWPVLNLHLDEINILLNDKSQILCDIHIQNIDLSLINTDHSKNLTFILQTLTIFDCTQKIGENYEILLKTNQVLNVNEPFIRANINFLTKSQISECNSIIDINTDKLDFVFNSKTICTLVNFLLDINLFSWNRTILRSMDNLSNSTIYKINGKFREINVLFINITPNILPTEVHVRNISLNILLNPFSKFEITLSDVQIFNQLNTSQQSSNALIIDDEQINLILDISTHSNNHEESQNTALHLLLINTNDNDYNLSIKIISISYFHSLNMIYNIQQILNYINQHCHLIVKQKVKSENEIIWLFNHFTHLIKFPNKSIISSHQYTLSIDLHTLTVIFPMNIIIQLDKTHIKNGHDQSSDYEINIDRINLLPMNFTDEIRSKIKMNYIHRSQHLFWQFLENISMSVNLQLSDGSIMIDSKLISPLRIFLSQNRIKYVEEILKAISPHNTTLLSKFTFHLLSFQMIIIFQTDHNYELMTICEAILDQCQISYEQDYPYHKRIALQFDSLQIKDRLINFEEYLIVLKFPSLIELNIHQVDNQHQQFNVKFGKINIKFVKLTWIILLEIIEIFHNEIFSSKTTEIQNKEQHIMSIVDDSMDISINIDSISCLFQDDIVSLMNIDLQRFVIQIQTCSKQSVVSLIINSQLGFISIHDLLTSNQFYNERLCTTGTNAIVFSFTTKENSAKILDTNYSIHPQLHLRLTSIQYIHTQYFLLNLIDFLNRFRQNGDFYNRLQTLVIKPIISNTVRPLNEILWNTEIENMILILPEDILKKSVFIFQLDYINFNNHFLFQNKSKISNTLKDQIKKVSRLDFISIEIKNIEFYSTYYCLFNENISTSIRFSKFGFSHTYGERLSMVRERFHLNIKIEHNLDKSINNTSPTYIIKMNLSSIDILFDLNQYRLIQNIIASNLNEESTIMINNLFNSLLIVKNDVYVDFAVIIEIDRVGLEIFVFDIDLLSFNHRRSLGYSGLTNLHISFDHYFNGNQSLHLFASTIQLLNTQISNGNMIISLSMPSNSSQIEIHLSKTKLDKKCTITLNSVRFLLVVDWLLELNEFLNSFYEQQSTINTSISIISFDIKLDLNQFELVFVPSIKDPYANALVYSSTIILHYKKGIRPLECSITDLTFFTCQIGCIDETTMSIIEPIDCSFNVYISNEMLNEQTCKLNIPILNIRLSYSNIKIILSLVNLIYKQISQAKTRKPLLTYFTGIIISPLKNYQSSENIFLNIKFLKFICDEICLCLIDDCFGVNIPLLNINLKFFNLQTIENSDSHRTDQSEFQLSISYYNRFQSGFEPLIEICQLQMIFSRSSSSSISLFISSNEILNLNFTKAMYRLYNTIKTNWLIDYQNSKNDITINISKKEIGFHRVKPLDSYCFKNLTGVQIKFRTWITVEQRFTNDENIVDDNQTISFCFPTRSSELNKNINQHSKMRARTNSIVASLFQTDRRLLISIDGWQCLQPISIDRIGKFFRLAIPSNHNQLVKPILVTIDIAMTDNSIRSITVKSSIEIRNQLLTSIDIRFECNFDLSYEFCLEPNEIRSLPIQFCSILKQIQVRPANFALDYCDDPINWLEIENENTIGVQRNDNKSSTRKSSTFEENTINRQSFLRRCSINGKEAVYYVCFQSKQTCLLTYQDHTFSLYELSIFPPLTIYNLLPCTLNFEIPSHPQKFELSAYKFHKEHVLNIAQGINIIFATNLYHMNKPICLPSINDLHRMKYTHQRIIFYDNSQRELIVDITIVCIVKYRLKLFVSVPYVLLNKSGIPLIFKDINSRVEAAGQNKEDEIALNREPLLFSFNDSNRNNTCVMRVGTGLHLHQDGRPQWSQRFSLEHGSTYRQLKVRLSRNSSDWNYSISIDVHSGHGHLKKKTKFIFFNARYIICNQSSYDLLIAQRHIVDNTSNWLHVLQHANVAYHWPRTDIEQLLCVRVMDDDQYPLIHWSGGFQIDSIDAFHINMRYENGQCLILRVQVIERNGTYFVVFMDSNQMPVPFRIYNRSNVPIQFYQTETREDLSHLRTIIQPHQSIDYAWDEPTFKPTITCSIIDGTKATYDLLKLGSADDLHYQNYIYLTFEETFHREDLTELLSTTNKANNISHSSYQQLVIEYIDGRLLLSKLQENKRSQLWQMTSNGLLIHVGSSPSSFQDSNTKKEYLDDIRHAFVLDIKDSTDNVLSHLMTRSMPLIVRRYDSKRTFTQTWQFLDNGCLCMANTQMCVQVFGELNENSDVVLGPIIENKNLLPAATMHIRSHQRYKGSGVLYTRVIADGPTNVLEIDHIKTTDSPIITTILSSSSTIYHLDLHFPFGVGISVVGSIGHESEELIYVLVNNVHIEYNDKDHEQSIEATIDTLIISNQLLTTTKPCLLYASYTKDTSTQSAIRLQVNWKKFNANFILLRIIRYLRLDLNSIVIQLDELLLWKLIDFFDIEISSLSALLFKAAGIGNSSNSDRKIDLNVNDYDTERILSLLTSTHATRIYFNKLYLSPINLKLSVYCIHSKRLLPMHLLAIKRRASFPLVPFENAEINLRTYEQTHISNTYDFFLFSIMTHYVNVCTRQILKIVGSVDFLGNPLGLIHDVTNGLTCLVDQGSVSGLVKNVTHGVADSTSKVTGSLSHGLGKLVSDNETDSRRQAIADHRRGSTLGHAIRHGTVGLAAGFYGGLTSMIKQPYKGVVEEGVPGLVKGVAKGIVGTVSKPMVGILDFTNEMATAIKEGSRSSNTNLHSRTRPIRWPSNSLCLLQSYSIFDAQGHYLLYKINKGNMTERYISRLTLSTKPTNTSDKRVVTTNSHRNKFTSDRRDAYVDAMITTQRVIIYQRIGDEPDIFKFEIINSYDFSTSMTVVPIEDDDGHTYIRFLIDSNTSTLSNNTSNISHQCIHRCDTLDQAKLFIHEVQRAQEIFQEEKMIYVTSDDEYDDIYSDNLNDQQTE</sequence>
<dbReference type="InterPro" id="IPR009543">
    <property type="entry name" value="VPS13_VAB"/>
</dbReference>
<comment type="similarity">
    <text evidence="1">Belongs to the VPS13 family.</text>
</comment>
<dbReference type="EMBL" id="CAJNOH010000273">
    <property type="protein sequence ID" value="CAF0978625.1"/>
    <property type="molecule type" value="Genomic_DNA"/>
</dbReference>
<dbReference type="Proteomes" id="UP000663854">
    <property type="component" value="Unassembled WGS sequence"/>
</dbReference>
<comment type="caution">
    <text evidence="3">The sequence shown here is derived from an EMBL/GenBank/DDBJ whole genome shotgun (WGS) entry which is preliminary data.</text>
</comment>
<evidence type="ECO:0000313" key="5">
    <source>
        <dbReference type="Proteomes" id="UP000663854"/>
    </source>
</evidence>
<dbReference type="Proteomes" id="UP000663870">
    <property type="component" value="Unassembled WGS sequence"/>
</dbReference>
<keyword evidence="6" id="KW-1185">Reference proteome</keyword>
<protein>
    <recommendedName>
        <fullName evidence="2">Vacuolar protein sorting-associated protein 13 VPS13 adaptor binding domain-containing protein</fullName>
    </recommendedName>
</protein>
<reference evidence="3" key="1">
    <citation type="submission" date="2021-02" db="EMBL/GenBank/DDBJ databases">
        <authorList>
            <person name="Nowell W R."/>
        </authorList>
    </citation>
    <scope>NUCLEOTIDE SEQUENCE</scope>
</reference>
<proteinExistence type="inferred from homology"/>
<dbReference type="Pfam" id="PF25036">
    <property type="entry name" value="VPS13_VAB"/>
    <property type="match status" value="1"/>
</dbReference>
<evidence type="ECO:0000313" key="4">
    <source>
        <dbReference type="EMBL" id="CAF1081846.1"/>
    </source>
</evidence>
<feature type="domain" description="Vacuolar protein sorting-associated protein 13 VPS13 adaptor binding" evidence="2">
    <location>
        <begin position="2287"/>
        <end position="2871"/>
    </location>
</feature>
<dbReference type="PANTHER" id="PTHR16166:SF93">
    <property type="entry name" value="INTERMEMBRANE LIPID TRANSFER PROTEIN VPS13"/>
    <property type="match status" value="1"/>
</dbReference>
<accession>A0A814FAA7</accession>
<evidence type="ECO:0000259" key="2">
    <source>
        <dbReference type="Pfam" id="PF25036"/>
    </source>
</evidence>
<dbReference type="PANTHER" id="PTHR16166">
    <property type="entry name" value="VACUOLAR PROTEIN SORTING-ASSOCIATED PROTEIN VPS13"/>
    <property type="match status" value="1"/>
</dbReference>
<organism evidence="3 5">
    <name type="scientific">Rotaria sordida</name>
    <dbReference type="NCBI Taxonomy" id="392033"/>
    <lineage>
        <taxon>Eukaryota</taxon>
        <taxon>Metazoa</taxon>
        <taxon>Spiralia</taxon>
        <taxon>Gnathifera</taxon>
        <taxon>Rotifera</taxon>
        <taxon>Eurotatoria</taxon>
        <taxon>Bdelloidea</taxon>
        <taxon>Philodinida</taxon>
        <taxon>Philodinidae</taxon>
        <taxon>Rotaria</taxon>
    </lineage>
</organism>